<feature type="non-terminal residue" evidence="1">
    <location>
        <position position="50"/>
    </location>
</feature>
<organism evidence="1 2">
    <name type="scientific">Bos mutus</name>
    <name type="common">wild yak</name>
    <dbReference type="NCBI Taxonomy" id="72004"/>
    <lineage>
        <taxon>Eukaryota</taxon>
        <taxon>Metazoa</taxon>
        <taxon>Chordata</taxon>
        <taxon>Craniata</taxon>
        <taxon>Vertebrata</taxon>
        <taxon>Euteleostomi</taxon>
        <taxon>Mammalia</taxon>
        <taxon>Eutheria</taxon>
        <taxon>Laurasiatheria</taxon>
        <taxon>Artiodactyla</taxon>
        <taxon>Ruminantia</taxon>
        <taxon>Pecora</taxon>
        <taxon>Bovidae</taxon>
        <taxon>Bovinae</taxon>
        <taxon>Bos</taxon>
    </lineage>
</organism>
<accession>L8IBK2</accession>
<evidence type="ECO:0000313" key="1">
    <source>
        <dbReference type="EMBL" id="ELR52587.1"/>
    </source>
</evidence>
<dbReference type="EMBL" id="JH881711">
    <property type="protein sequence ID" value="ELR52587.1"/>
    <property type="molecule type" value="Genomic_DNA"/>
</dbReference>
<name>L8IBK2_9CETA</name>
<feature type="non-terminal residue" evidence="1">
    <location>
        <position position="1"/>
    </location>
</feature>
<protein>
    <submittedName>
        <fullName evidence="1">Uncharacterized protein</fullName>
    </submittedName>
</protein>
<gene>
    <name evidence="1" type="ORF">M91_18885</name>
</gene>
<reference evidence="1 2" key="1">
    <citation type="journal article" date="2012" name="Nat. Genet.">
        <title>The yak genome and adaptation to life at high altitude.</title>
        <authorList>
            <person name="Qiu Q."/>
            <person name="Zhang G."/>
            <person name="Ma T."/>
            <person name="Qian W."/>
            <person name="Wang J."/>
            <person name="Ye Z."/>
            <person name="Cao C."/>
            <person name="Hu Q."/>
            <person name="Kim J."/>
            <person name="Larkin D.M."/>
            <person name="Auvil L."/>
            <person name="Capitanu B."/>
            <person name="Ma J."/>
            <person name="Lewin H.A."/>
            <person name="Qian X."/>
            <person name="Lang Y."/>
            <person name="Zhou R."/>
            <person name="Wang L."/>
            <person name="Wang K."/>
            <person name="Xia J."/>
            <person name="Liao S."/>
            <person name="Pan S."/>
            <person name="Lu X."/>
            <person name="Hou H."/>
            <person name="Wang Y."/>
            <person name="Zang X."/>
            <person name="Yin Y."/>
            <person name="Ma H."/>
            <person name="Zhang J."/>
            <person name="Wang Z."/>
            <person name="Zhang Y."/>
            <person name="Zhang D."/>
            <person name="Yonezawa T."/>
            <person name="Hasegawa M."/>
            <person name="Zhong Y."/>
            <person name="Liu W."/>
            <person name="Zhang Y."/>
            <person name="Huang Z."/>
            <person name="Zhang S."/>
            <person name="Long R."/>
            <person name="Yang H."/>
            <person name="Wang J."/>
            <person name="Lenstra J.A."/>
            <person name="Cooper D.N."/>
            <person name="Wu Y."/>
            <person name="Wang J."/>
            <person name="Shi P."/>
            <person name="Wang J."/>
            <person name="Liu J."/>
        </authorList>
    </citation>
    <scope>NUCLEOTIDE SEQUENCE [LARGE SCALE GENOMIC DNA]</scope>
    <source>
        <strain evidence="2">yakQH1</strain>
    </source>
</reference>
<sequence length="50" mass="5206">QAPLSMGFSRQEYWSGLPFPPPGTLPNPGIEPVSLKSPALAGGFFTTSAT</sequence>
<proteinExistence type="predicted"/>
<dbReference type="Proteomes" id="UP000011080">
    <property type="component" value="Unassembled WGS sequence"/>
</dbReference>
<dbReference type="AlphaFoldDB" id="L8IBK2"/>
<evidence type="ECO:0000313" key="2">
    <source>
        <dbReference type="Proteomes" id="UP000011080"/>
    </source>
</evidence>